<name>A0A0G0KJ05_9BACT</name>
<sequence>MEILRHHILNLKLLLNRVSEEEVHSRLRWQARSMVRWSIDASSPEPAYPGLQTEAGYNKFIDVEEQMFNAIQSGDFTEINDKKIDDLCRACGNLTTNGCRLKGKSVSRR</sequence>
<reference evidence="1 2" key="1">
    <citation type="journal article" date="2015" name="Nature">
        <title>rRNA introns, odd ribosomes, and small enigmatic genomes across a large radiation of phyla.</title>
        <authorList>
            <person name="Brown C.T."/>
            <person name="Hug L.A."/>
            <person name="Thomas B.C."/>
            <person name="Sharon I."/>
            <person name="Castelle C.J."/>
            <person name="Singh A."/>
            <person name="Wilkins M.J."/>
            <person name="Williams K.H."/>
            <person name="Banfield J.F."/>
        </authorList>
    </citation>
    <scope>NUCLEOTIDE SEQUENCE [LARGE SCALE GENOMIC DNA]</scope>
</reference>
<dbReference type="Proteomes" id="UP000034231">
    <property type="component" value="Unassembled WGS sequence"/>
</dbReference>
<comment type="caution">
    <text evidence="1">The sequence shown here is derived from an EMBL/GenBank/DDBJ whole genome shotgun (WGS) entry which is preliminary data.</text>
</comment>
<evidence type="ECO:0000313" key="1">
    <source>
        <dbReference type="EMBL" id="KKQ49159.1"/>
    </source>
</evidence>
<dbReference type="AlphaFoldDB" id="A0A0G0KJ05"/>
<organism evidence="1 2">
    <name type="scientific">Candidatus Shapirobacteria bacterium GW2011_GWE1_38_10</name>
    <dbReference type="NCBI Taxonomy" id="1618488"/>
    <lineage>
        <taxon>Bacteria</taxon>
        <taxon>Candidatus Shapironibacteriota</taxon>
    </lineage>
</organism>
<accession>A0A0G0KJ05</accession>
<proteinExistence type="predicted"/>
<evidence type="ECO:0000313" key="2">
    <source>
        <dbReference type="Proteomes" id="UP000034231"/>
    </source>
</evidence>
<gene>
    <name evidence="1" type="ORF">US68_C0018G0005</name>
</gene>
<protein>
    <submittedName>
        <fullName evidence="1">Uncharacterized protein</fullName>
    </submittedName>
</protein>
<dbReference type="EMBL" id="LBTX01000018">
    <property type="protein sequence ID" value="KKQ49159.1"/>
    <property type="molecule type" value="Genomic_DNA"/>
</dbReference>